<dbReference type="GO" id="GO:0007059">
    <property type="term" value="P:chromosome segregation"/>
    <property type="evidence" value="ECO:0007669"/>
    <property type="project" value="TreeGrafter"/>
</dbReference>
<evidence type="ECO:0000256" key="4">
    <source>
        <dbReference type="ARBA" id="ARBA00022618"/>
    </source>
</evidence>
<evidence type="ECO:0000256" key="5">
    <source>
        <dbReference type="ARBA" id="ARBA00022776"/>
    </source>
</evidence>
<keyword evidence="3 12" id="KW-0158">Chromosome</keyword>
<dbReference type="PANTHER" id="PTHR22142:SF2">
    <property type="entry name" value="KINETOCHORE PROTEIN SPC24"/>
    <property type="match status" value="1"/>
</dbReference>
<keyword evidence="7 13" id="KW-0175">Coiled coil</keyword>
<dbReference type="Gene3D" id="3.30.160.570">
    <property type="entry name" value="Ncd80 complex, Spc24 subunit"/>
    <property type="match status" value="1"/>
</dbReference>
<evidence type="ECO:0000256" key="13">
    <source>
        <dbReference type="SAM" id="Coils"/>
    </source>
</evidence>
<keyword evidence="10 12" id="KW-0137">Centromere</keyword>
<evidence type="ECO:0000256" key="1">
    <source>
        <dbReference type="ARBA" id="ARBA00007804"/>
    </source>
</evidence>
<evidence type="ECO:0000256" key="10">
    <source>
        <dbReference type="ARBA" id="ARBA00023328"/>
    </source>
</evidence>
<evidence type="ECO:0000313" key="15">
    <source>
        <dbReference type="Proteomes" id="UP000694558"/>
    </source>
</evidence>
<evidence type="ECO:0000256" key="9">
    <source>
        <dbReference type="ARBA" id="ARBA00023306"/>
    </source>
</evidence>
<evidence type="ECO:0000256" key="2">
    <source>
        <dbReference type="ARBA" id="ARBA00013690"/>
    </source>
</evidence>
<dbReference type="Proteomes" id="UP000694558">
    <property type="component" value="Chromosome 19"/>
</dbReference>
<dbReference type="PANTHER" id="PTHR22142">
    <property type="match status" value="1"/>
</dbReference>
<comment type="subunit">
    <text evidence="12">Component of the NDC80 complex.</text>
</comment>
<evidence type="ECO:0000256" key="6">
    <source>
        <dbReference type="ARBA" id="ARBA00022838"/>
    </source>
</evidence>
<dbReference type="AlphaFoldDB" id="A0A8D2ZPE2"/>
<keyword evidence="4 12" id="KW-0132">Cell division</keyword>
<proteinExistence type="inferred from homology"/>
<reference evidence="14" key="1">
    <citation type="submission" date="2023-05" db="EMBL/GenBank/DDBJ databases">
        <title>High-quality long-read genome of Scophthalmus maximus.</title>
        <authorList>
            <person name="Lien S."/>
            <person name="Martinez P."/>
        </authorList>
    </citation>
    <scope>NUCLEOTIDE SEQUENCE [LARGE SCALE GENOMIC DNA]</scope>
</reference>
<dbReference type="GO" id="GO:0005634">
    <property type="term" value="C:nucleus"/>
    <property type="evidence" value="ECO:0007669"/>
    <property type="project" value="UniProtKB-SubCell"/>
</dbReference>
<dbReference type="GO" id="GO:0031262">
    <property type="term" value="C:Ndc80 complex"/>
    <property type="evidence" value="ECO:0007669"/>
    <property type="project" value="TreeGrafter"/>
</dbReference>
<gene>
    <name evidence="14" type="primary">spc24</name>
</gene>
<dbReference type="GeneTree" id="ENSGT00390000005584"/>
<keyword evidence="6 12" id="KW-0995">Kinetochore</keyword>
<organism evidence="14 15">
    <name type="scientific">Scophthalmus maximus</name>
    <name type="common">Turbot</name>
    <name type="synonym">Psetta maxima</name>
    <dbReference type="NCBI Taxonomy" id="52904"/>
    <lineage>
        <taxon>Eukaryota</taxon>
        <taxon>Metazoa</taxon>
        <taxon>Chordata</taxon>
        <taxon>Craniata</taxon>
        <taxon>Vertebrata</taxon>
        <taxon>Euteleostomi</taxon>
        <taxon>Actinopterygii</taxon>
        <taxon>Neopterygii</taxon>
        <taxon>Teleostei</taxon>
        <taxon>Neoteleostei</taxon>
        <taxon>Acanthomorphata</taxon>
        <taxon>Carangaria</taxon>
        <taxon>Pleuronectiformes</taxon>
        <taxon>Pleuronectoidei</taxon>
        <taxon>Scophthalmidae</taxon>
        <taxon>Scophthalmus</taxon>
    </lineage>
</organism>
<evidence type="ECO:0000256" key="7">
    <source>
        <dbReference type="ARBA" id="ARBA00023054"/>
    </source>
</evidence>
<accession>A0A8D2ZPE2</accession>
<sequence length="264" mass="30403">MVLHELSVCVHCVYSRGQYKTRGRRKSTNDQRRSKEDARSAALRLCLNHGKNLYASGATTMAQGHKFQDLEEMGEALLEYVNSTQTDKLALMKAEHQALFDQHVETKKIVTQILKEEAQIEESVGQRLLDMEEEKQQRDRELEGLEQQLRQCMAKSQITDSELQYPFFFFLNGELESLRNAEDQLETLQSEVDEDTTEVIPSAVYVAQVYYLITKIKWEYETPPNILKGVHYGTDLATPINIDTTARSRSNVSDQLWGFVSTEW</sequence>
<comment type="similarity">
    <text evidence="1 12">Belongs to the SPC24 family.</text>
</comment>
<reference evidence="14" key="2">
    <citation type="submission" date="2025-08" db="UniProtKB">
        <authorList>
            <consortium name="Ensembl"/>
        </authorList>
    </citation>
    <scope>IDENTIFICATION</scope>
</reference>
<comment type="subcellular location">
    <subcellularLocation>
        <location evidence="12">Nucleus</location>
    </subcellularLocation>
    <subcellularLocation>
        <location evidence="12">Chromosome</location>
        <location evidence="12">Centromere</location>
        <location evidence="12">Kinetochore</location>
    </subcellularLocation>
</comment>
<dbReference type="GO" id="GO:0008017">
    <property type="term" value="F:microtubule binding"/>
    <property type="evidence" value="ECO:0007669"/>
    <property type="project" value="TreeGrafter"/>
</dbReference>
<evidence type="ECO:0000313" key="14">
    <source>
        <dbReference type="Ensembl" id="ENSSMAP00000005474.2"/>
    </source>
</evidence>
<comment type="function">
    <text evidence="11">Acts as a component of the essential kinetochore-associated NDC80 complex, which is required for chromosome segregation and spindle checkpoint activity. Required for kinetochore integrity and the organization of stable microtubule binding sites in the outer plate of the kinetochore. The NDC80 complex synergistically enhances the affinity of the SKA1 complex for microtubules and may allow the NDC80 complex to track depolymerizing microtubules.</text>
</comment>
<keyword evidence="5 12" id="KW-0498">Mitosis</keyword>
<evidence type="ECO:0000256" key="12">
    <source>
        <dbReference type="RuleBase" id="RU368011"/>
    </source>
</evidence>
<feature type="coiled-coil region" evidence="13">
    <location>
        <begin position="128"/>
        <end position="198"/>
    </location>
</feature>
<evidence type="ECO:0000256" key="8">
    <source>
        <dbReference type="ARBA" id="ARBA00023242"/>
    </source>
</evidence>
<name>A0A8D2ZPE2_SCOMX</name>
<dbReference type="GO" id="GO:0051301">
    <property type="term" value="P:cell division"/>
    <property type="evidence" value="ECO:0007669"/>
    <property type="project" value="UniProtKB-UniRule"/>
</dbReference>
<evidence type="ECO:0000256" key="3">
    <source>
        <dbReference type="ARBA" id="ARBA00022454"/>
    </source>
</evidence>
<dbReference type="Ensembl" id="ENSSMAT00000005550.2">
    <property type="protein sequence ID" value="ENSSMAP00000005474.2"/>
    <property type="gene ID" value="ENSSMAG00000025121.1"/>
</dbReference>
<dbReference type="Pfam" id="PF08286">
    <property type="entry name" value="Spc24"/>
    <property type="match status" value="1"/>
</dbReference>
<dbReference type="InterPro" id="IPR013252">
    <property type="entry name" value="Ndc80_Spc24"/>
</dbReference>
<protein>
    <recommendedName>
        <fullName evidence="2 12">Kinetochore protein Spc24</fullName>
    </recommendedName>
</protein>
<keyword evidence="9 12" id="KW-0131">Cell cycle</keyword>
<keyword evidence="8 12" id="KW-0539">Nucleus</keyword>
<evidence type="ECO:0000256" key="11">
    <source>
        <dbReference type="ARBA" id="ARBA00045419"/>
    </source>
</evidence>